<dbReference type="SMART" id="SM00099">
    <property type="entry name" value="btg1"/>
    <property type="match status" value="1"/>
</dbReference>
<reference evidence="4" key="1">
    <citation type="submission" date="2006-10" db="EMBL/GenBank/DDBJ databases">
        <authorList>
            <person name="Amaya E."/>
            <person name="Ashurst J.L."/>
            <person name="Bonfield J.K."/>
            <person name="Croning M.D.R."/>
            <person name="Chen C-K."/>
            <person name="Davies R.M."/>
            <person name="Francis M.D."/>
            <person name="Garrett N."/>
            <person name="Gilchrist M.J."/>
            <person name="Grafham D.V."/>
            <person name="McLaren S.R."/>
            <person name="Papalopulu N."/>
            <person name="Rogers J."/>
            <person name="Smith J.C."/>
            <person name="Taylor R.G."/>
            <person name="Voigt J."/>
            <person name="Zorn A.M."/>
        </authorList>
    </citation>
    <scope>NUCLEOTIDE SEQUENCE</scope>
</reference>
<dbReference type="PANTHER" id="PTHR22978">
    <property type="entry name" value="B-CELL TRANSLOCATION GENE"/>
    <property type="match status" value="1"/>
</dbReference>
<evidence type="ECO:0000256" key="1">
    <source>
        <dbReference type="ARBA" id="ARBA00007989"/>
    </source>
</evidence>
<name>Q28J70_XENTR</name>
<sequence length="225" mass="25454">MREEIVTGVSYLKALACRFHRLDPMVVEAFGERLVEILCRRYTGHWYPEKPMKGQAYRCIRINRHQTDESIAEACALCGISYTDLSLPKEITLWIDPYEVSCRLREKNHPFTVASFDPRDSRVLSTSLESKTPASPSDSGIDCSSPGLSSWVGDRGEDMDSGNDSSNEELTHIYSEQVAWTPGGVCLTPTTTSLYRTSSPLWIPTWRAADYMYNTMNSTEPGFWM</sequence>
<evidence type="ECO:0000259" key="3">
    <source>
        <dbReference type="PROSITE" id="PS00960"/>
    </source>
</evidence>
<evidence type="ECO:0000256" key="2">
    <source>
        <dbReference type="SAM" id="MobiDB-lite"/>
    </source>
</evidence>
<dbReference type="EMBL" id="CR760026">
    <property type="protein sequence ID" value="CAJ82842.1"/>
    <property type="molecule type" value="mRNA"/>
</dbReference>
<evidence type="ECO:0000313" key="4">
    <source>
        <dbReference type="EMBL" id="CAJ82842.1"/>
    </source>
</evidence>
<comment type="similarity">
    <text evidence="1">Belongs to the BTG family.</text>
</comment>
<dbReference type="PROSITE" id="PS00960">
    <property type="entry name" value="BTG_1"/>
    <property type="match status" value="1"/>
</dbReference>
<gene>
    <name evidence="4" type="ORF">TNeu078c16.1-001</name>
</gene>
<dbReference type="AlphaFoldDB" id="Q28J70"/>
<organism evidence="4">
    <name type="scientific">Xenopus tropicalis</name>
    <name type="common">Western clawed frog</name>
    <name type="synonym">Silurana tropicalis</name>
    <dbReference type="NCBI Taxonomy" id="8364"/>
    <lineage>
        <taxon>Eukaryota</taxon>
        <taxon>Metazoa</taxon>
        <taxon>Chordata</taxon>
        <taxon>Craniata</taxon>
        <taxon>Vertebrata</taxon>
        <taxon>Euteleostomi</taxon>
        <taxon>Amphibia</taxon>
        <taxon>Batrachia</taxon>
        <taxon>Anura</taxon>
        <taxon>Pipoidea</taxon>
        <taxon>Pipidae</taxon>
        <taxon>Xenopodinae</taxon>
        <taxon>Xenopus</taxon>
        <taxon>Silurana</taxon>
    </lineage>
</organism>
<dbReference type="Gene3D" id="3.90.640.90">
    <property type="entry name" value="Anti-proliferative protein, N-terminal domain"/>
    <property type="match status" value="1"/>
</dbReference>
<accession>Q28J70</accession>
<dbReference type="InterPro" id="IPR002087">
    <property type="entry name" value="Anti_prolifrtn"/>
</dbReference>
<protein>
    <submittedName>
        <fullName evidence="4">Novel protein of btg family</fullName>
    </submittedName>
</protein>
<feature type="domain" description="Anti-proliferative protein" evidence="3">
    <location>
        <begin position="42"/>
        <end position="62"/>
    </location>
</feature>
<dbReference type="Pfam" id="PF07742">
    <property type="entry name" value="BTG"/>
    <property type="match status" value="1"/>
</dbReference>
<dbReference type="PANTHER" id="PTHR22978:SF46">
    <property type="entry name" value="LOW QUALITY PROTEIN: MATERNAL B9.10 PROTEIN-LIKE"/>
    <property type="match status" value="1"/>
</dbReference>
<proteinExistence type="evidence at transcript level"/>
<dbReference type="PRINTS" id="PR00310">
    <property type="entry name" value="ANTIPRLFBTG1"/>
</dbReference>
<dbReference type="FunFam" id="3.90.640.90:FF:000002">
    <property type="entry name" value="BTG anti-proliferation factor 4"/>
    <property type="match status" value="1"/>
</dbReference>
<dbReference type="InterPro" id="IPR036054">
    <property type="entry name" value="BTG-like_sf"/>
</dbReference>
<feature type="compositionally biased region" description="Polar residues" evidence="2">
    <location>
        <begin position="125"/>
        <end position="138"/>
    </location>
</feature>
<feature type="region of interest" description="Disordered" evidence="2">
    <location>
        <begin position="125"/>
        <end position="167"/>
    </location>
</feature>
<dbReference type="InterPro" id="IPR033332">
    <property type="entry name" value="BTG"/>
</dbReference>
<dbReference type="SUPFAM" id="SSF160696">
    <property type="entry name" value="BTG domain-like"/>
    <property type="match status" value="1"/>
</dbReference>